<dbReference type="Proteomes" id="UP001432146">
    <property type="component" value="Unassembled WGS sequence"/>
</dbReference>
<evidence type="ECO:0000313" key="2">
    <source>
        <dbReference type="Proteomes" id="UP001432146"/>
    </source>
</evidence>
<protein>
    <submittedName>
        <fullName evidence="1">Uncharacterized protein</fullName>
    </submittedName>
</protein>
<evidence type="ECO:0000313" key="1">
    <source>
        <dbReference type="EMBL" id="KAK9308944.1"/>
    </source>
</evidence>
<comment type="caution">
    <text evidence="1">The sequence shown here is derived from an EMBL/GenBank/DDBJ whole genome shotgun (WGS) entry which is preliminary data.</text>
</comment>
<accession>A0AAW1AG25</accession>
<proteinExistence type="predicted"/>
<dbReference type="AlphaFoldDB" id="A0AAW1AG25"/>
<keyword evidence="2" id="KW-1185">Reference proteome</keyword>
<dbReference type="EMBL" id="JAWNGG020000015">
    <property type="protein sequence ID" value="KAK9308944.1"/>
    <property type="molecule type" value="Genomic_DNA"/>
</dbReference>
<name>A0AAW1AG25_9HYME</name>
<sequence length="105" mass="12022">MAPSNGRFMLMHLRPSTVGVRVHCLVARRLRIASIRRWCNCRRGIRTENCNVGADNVVRVEYGVIFNCAPMLQTATCLIPLNVQYRSKGARLHFTDSTERRFAED</sequence>
<reference evidence="1 2" key="1">
    <citation type="submission" date="2024-05" db="EMBL/GenBank/DDBJ databases">
        <title>The nuclear and mitochondrial genome assemblies of Tetragonisca angustula (Apidae: Meliponini), a tiny yet remarkable pollinator in the Neotropics.</title>
        <authorList>
            <person name="Ferrari R."/>
            <person name="Ricardo P.C."/>
            <person name="Dias F.C."/>
            <person name="Araujo N.S."/>
            <person name="Soares D.O."/>
            <person name="Zhou Q.-S."/>
            <person name="Zhu C.-D."/>
            <person name="Coutinho L."/>
            <person name="Airas M.C."/>
            <person name="Batista T.M."/>
        </authorList>
    </citation>
    <scope>NUCLEOTIDE SEQUENCE [LARGE SCALE GENOMIC DNA]</scope>
    <source>
        <strain evidence="1">ASF017062</strain>
        <tissue evidence="1">Abdomen</tissue>
    </source>
</reference>
<organism evidence="1 2">
    <name type="scientific">Tetragonisca angustula</name>
    <dbReference type="NCBI Taxonomy" id="166442"/>
    <lineage>
        <taxon>Eukaryota</taxon>
        <taxon>Metazoa</taxon>
        <taxon>Ecdysozoa</taxon>
        <taxon>Arthropoda</taxon>
        <taxon>Hexapoda</taxon>
        <taxon>Insecta</taxon>
        <taxon>Pterygota</taxon>
        <taxon>Neoptera</taxon>
        <taxon>Endopterygota</taxon>
        <taxon>Hymenoptera</taxon>
        <taxon>Apocrita</taxon>
        <taxon>Aculeata</taxon>
        <taxon>Apoidea</taxon>
        <taxon>Anthophila</taxon>
        <taxon>Apidae</taxon>
        <taxon>Tetragonisca</taxon>
    </lineage>
</organism>
<gene>
    <name evidence="1" type="ORF">QLX08_001160</name>
</gene>